<dbReference type="Pfam" id="PF03140">
    <property type="entry name" value="DUF247"/>
    <property type="match status" value="1"/>
</dbReference>
<dbReference type="PANTHER" id="PTHR31170">
    <property type="entry name" value="BNAC04G53230D PROTEIN"/>
    <property type="match status" value="1"/>
</dbReference>
<dbReference type="AlphaFoldDB" id="A0AAW2XQQ7"/>
<name>A0AAW2XQQ7_9LAMI</name>
<organism evidence="1">
    <name type="scientific">Sesamum latifolium</name>
    <dbReference type="NCBI Taxonomy" id="2727402"/>
    <lineage>
        <taxon>Eukaryota</taxon>
        <taxon>Viridiplantae</taxon>
        <taxon>Streptophyta</taxon>
        <taxon>Embryophyta</taxon>
        <taxon>Tracheophyta</taxon>
        <taxon>Spermatophyta</taxon>
        <taxon>Magnoliopsida</taxon>
        <taxon>eudicotyledons</taxon>
        <taxon>Gunneridae</taxon>
        <taxon>Pentapetalae</taxon>
        <taxon>asterids</taxon>
        <taxon>lamiids</taxon>
        <taxon>Lamiales</taxon>
        <taxon>Pedaliaceae</taxon>
        <taxon>Sesamum</taxon>
    </lineage>
</organism>
<comment type="caution">
    <text evidence="1">The sequence shown here is derived from an EMBL/GenBank/DDBJ whole genome shotgun (WGS) entry which is preliminary data.</text>
</comment>
<reference evidence="1" key="2">
    <citation type="journal article" date="2024" name="Plant">
        <title>Genomic evolution and insights into agronomic trait innovations of Sesamum species.</title>
        <authorList>
            <person name="Miao H."/>
            <person name="Wang L."/>
            <person name="Qu L."/>
            <person name="Liu H."/>
            <person name="Sun Y."/>
            <person name="Le M."/>
            <person name="Wang Q."/>
            <person name="Wei S."/>
            <person name="Zheng Y."/>
            <person name="Lin W."/>
            <person name="Duan Y."/>
            <person name="Cao H."/>
            <person name="Xiong S."/>
            <person name="Wang X."/>
            <person name="Wei L."/>
            <person name="Li C."/>
            <person name="Ma Q."/>
            <person name="Ju M."/>
            <person name="Zhao R."/>
            <person name="Li G."/>
            <person name="Mu C."/>
            <person name="Tian Q."/>
            <person name="Mei H."/>
            <person name="Zhang T."/>
            <person name="Gao T."/>
            <person name="Zhang H."/>
        </authorList>
    </citation>
    <scope>NUCLEOTIDE SEQUENCE</scope>
    <source>
        <strain evidence="1">KEN1</strain>
    </source>
</reference>
<gene>
    <name evidence="1" type="ORF">Slati_0974700</name>
</gene>
<proteinExistence type="predicted"/>
<reference evidence="1" key="1">
    <citation type="submission" date="2020-06" db="EMBL/GenBank/DDBJ databases">
        <authorList>
            <person name="Li T."/>
            <person name="Hu X."/>
            <person name="Zhang T."/>
            <person name="Song X."/>
            <person name="Zhang H."/>
            <person name="Dai N."/>
            <person name="Sheng W."/>
            <person name="Hou X."/>
            <person name="Wei L."/>
        </authorList>
    </citation>
    <scope>NUCLEOTIDE SEQUENCE</scope>
    <source>
        <strain evidence="1">KEN1</strain>
        <tissue evidence="1">Leaf</tissue>
    </source>
</reference>
<accession>A0AAW2XQQ7</accession>
<protein>
    <submittedName>
        <fullName evidence="1">Uncharacterized protein</fullName>
    </submittedName>
</protein>
<dbReference type="InterPro" id="IPR004158">
    <property type="entry name" value="DUF247_pln"/>
</dbReference>
<dbReference type="EMBL" id="JACGWN010000003">
    <property type="protein sequence ID" value="KAL0456355.1"/>
    <property type="molecule type" value="Genomic_DNA"/>
</dbReference>
<sequence length="223" mass="25309">MNSSTGEITEEEAEASSSSVSITIPVQRLSSVNWKFHKVPQEMRRKDRTSYLYDPMVVSYGPYRHGNPRLRQAEELKPRVLDLLFSDTGRDKGFFMRTILKWIDHIRNCYVGISRDVYDDMELAEMMLADASLMVYVLAAQGGKSDAESFVGLGHEALGLAGLKLLIRYLYVLENQIPFWIVQYLDNFRPRRDQSPITSPIIHPVHLLSIDRVALATATAGES</sequence>
<evidence type="ECO:0000313" key="1">
    <source>
        <dbReference type="EMBL" id="KAL0456355.1"/>
    </source>
</evidence>